<dbReference type="EMBL" id="JACJIA010000011">
    <property type="protein sequence ID" value="MBA8955174.1"/>
    <property type="molecule type" value="Genomic_DNA"/>
</dbReference>
<proteinExistence type="predicted"/>
<keyword evidence="3" id="KW-1185">Reference proteome</keyword>
<dbReference type="Proteomes" id="UP000572680">
    <property type="component" value="Unassembled WGS sequence"/>
</dbReference>
<feature type="region of interest" description="Disordered" evidence="1">
    <location>
        <begin position="62"/>
        <end position="81"/>
    </location>
</feature>
<evidence type="ECO:0000256" key="1">
    <source>
        <dbReference type="SAM" id="MobiDB-lite"/>
    </source>
</evidence>
<accession>A0A7W3LVP3</accession>
<protein>
    <submittedName>
        <fullName evidence="2">Uncharacterized protein</fullName>
    </submittedName>
</protein>
<sequence length="103" mass="10768">MRVPLPGDGAEALPAQVVAGSRAPLQGWVATAHRTARPAPVVRLGGRGERVRMLTVIAPSREPRAARVRTRPSPSGGLRIGITAAGRPLTVEASPDGTLRRLP</sequence>
<evidence type="ECO:0000313" key="2">
    <source>
        <dbReference type="EMBL" id="MBA8955174.1"/>
    </source>
</evidence>
<evidence type="ECO:0000313" key="3">
    <source>
        <dbReference type="Proteomes" id="UP000572680"/>
    </source>
</evidence>
<organism evidence="2 3">
    <name type="scientific">Actinomadura namibiensis</name>
    <dbReference type="NCBI Taxonomy" id="182080"/>
    <lineage>
        <taxon>Bacteria</taxon>
        <taxon>Bacillati</taxon>
        <taxon>Actinomycetota</taxon>
        <taxon>Actinomycetes</taxon>
        <taxon>Streptosporangiales</taxon>
        <taxon>Thermomonosporaceae</taxon>
        <taxon>Actinomadura</taxon>
    </lineage>
</organism>
<reference evidence="2 3" key="1">
    <citation type="submission" date="2020-08" db="EMBL/GenBank/DDBJ databases">
        <title>Genomic Encyclopedia of Type Strains, Phase IV (KMG-IV): sequencing the most valuable type-strain genomes for metagenomic binning, comparative biology and taxonomic classification.</title>
        <authorList>
            <person name="Goeker M."/>
        </authorList>
    </citation>
    <scope>NUCLEOTIDE SEQUENCE [LARGE SCALE GENOMIC DNA]</scope>
    <source>
        <strain evidence="2 3">DSM 44197</strain>
    </source>
</reference>
<comment type="caution">
    <text evidence="2">The sequence shown here is derived from an EMBL/GenBank/DDBJ whole genome shotgun (WGS) entry which is preliminary data.</text>
</comment>
<name>A0A7W3LVP3_ACTNM</name>
<dbReference type="AlphaFoldDB" id="A0A7W3LVP3"/>
<gene>
    <name evidence="2" type="ORF">HNR61_006848</name>
</gene>
<dbReference type="RefSeq" id="WP_182847197.1">
    <property type="nucleotide sequence ID" value="NZ_BAAALP010000040.1"/>
</dbReference>